<sequence>MTTRDILRKEMNKFDEHFGIKNNPTRNLNSIQECRDNLYHQVDKLIKTRGNNANKQMYEENKSLKDKLKKLEVDAEKEKTEKAKIAFEKKHYVGLYKGYRDGYTEEMTNNFKLTNKLVATNNKLLKNKKKLAVSNFLLTSVTIFMILEAIIIFIFIRVAI</sequence>
<feature type="coiled-coil region" evidence="1">
    <location>
        <begin position="54"/>
        <end position="81"/>
    </location>
</feature>
<keyword evidence="1" id="KW-0175">Coiled coil</keyword>
<evidence type="ECO:0000313" key="3">
    <source>
        <dbReference type="EMBL" id="DAE25933.1"/>
    </source>
</evidence>
<keyword evidence="2" id="KW-0472">Membrane</keyword>
<organism evidence="3">
    <name type="scientific">Podoviridae sp. ct8nN1</name>
    <dbReference type="NCBI Taxonomy" id="2827296"/>
    <lineage>
        <taxon>Viruses</taxon>
        <taxon>Duplodnaviria</taxon>
        <taxon>Heunggongvirae</taxon>
        <taxon>Uroviricota</taxon>
        <taxon>Caudoviricetes</taxon>
    </lineage>
</organism>
<proteinExistence type="predicted"/>
<evidence type="ECO:0000256" key="1">
    <source>
        <dbReference type="SAM" id="Coils"/>
    </source>
</evidence>
<evidence type="ECO:0000256" key="2">
    <source>
        <dbReference type="SAM" id="Phobius"/>
    </source>
</evidence>
<accession>A0A8S5R4L5</accession>
<keyword evidence="2" id="KW-0812">Transmembrane</keyword>
<keyword evidence="2" id="KW-1133">Transmembrane helix</keyword>
<name>A0A8S5R4L5_9CAUD</name>
<reference evidence="3" key="1">
    <citation type="journal article" date="2021" name="Proc. Natl. Acad. Sci. U.S.A.">
        <title>A Catalog of Tens of Thousands of Viruses from Human Metagenomes Reveals Hidden Associations with Chronic Diseases.</title>
        <authorList>
            <person name="Tisza M.J."/>
            <person name="Buck C.B."/>
        </authorList>
    </citation>
    <scope>NUCLEOTIDE SEQUENCE</scope>
    <source>
        <strain evidence="3">Ct8nN1</strain>
    </source>
</reference>
<dbReference type="EMBL" id="BK015804">
    <property type="protein sequence ID" value="DAE25933.1"/>
    <property type="molecule type" value="Genomic_DNA"/>
</dbReference>
<feature type="transmembrane region" description="Helical" evidence="2">
    <location>
        <begin position="136"/>
        <end position="156"/>
    </location>
</feature>
<protein>
    <submittedName>
        <fullName evidence="3">Uncharacterized protein</fullName>
    </submittedName>
</protein>